<dbReference type="Pfam" id="PF02597">
    <property type="entry name" value="ThiS"/>
    <property type="match status" value="1"/>
</dbReference>
<dbReference type="InterPro" id="IPR016155">
    <property type="entry name" value="Mopterin_synth/thiamin_S_b"/>
</dbReference>
<evidence type="ECO:0000313" key="2">
    <source>
        <dbReference type="EMBL" id="CUS55790.1"/>
    </source>
</evidence>
<dbReference type="InterPro" id="IPR044672">
    <property type="entry name" value="MOCS2A"/>
</dbReference>
<dbReference type="PANTHER" id="PTHR33359:SF1">
    <property type="entry name" value="MOLYBDOPTERIN SYNTHASE SULFUR CARRIER SUBUNIT"/>
    <property type="match status" value="1"/>
</dbReference>
<dbReference type="GO" id="GO:0000166">
    <property type="term" value="F:nucleotide binding"/>
    <property type="evidence" value="ECO:0007669"/>
    <property type="project" value="UniProtKB-KW"/>
</dbReference>
<reference evidence="2" key="1">
    <citation type="submission" date="2015-10" db="EMBL/GenBank/DDBJ databases">
        <authorList>
            <person name="Gilbert D.G."/>
        </authorList>
    </citation>
    <scope>NUCLEOTIDE SEQUENCE</scope>
</reference>
<evidence type="ECO:0008006" key="3">
    <source>
        <dbReference type="Google" id="ProtNLM"/>
    </source>
</evidence>
<name>A0A160TW79_9ZZZZ</name>
<sequence length="87" mass="9488">MAKGKILFFGKLSDLAGANEWPMPEFDGDLPATRFIAHICQTRPDLAAVLSEQQNRICVNHEIYPAAATLRISSEDEVAFIPPMSGG</sequence>
<dbReference type="CDD" id="cd00754">
    <property type="entry name" value="Ubl_MoaD"/>
    <property type="match status" value="1"/>
</dbReference>
<accession>A0A160TW79</accession>
<keyword evidence="1" id="KW-0547">Nucleotide-binding</keyword>
<dbReference type="InterPro" id="IPR003749">
    <property type="entry name" value="ThiS/MoaD-like"/>
</dbReference>
<evidence type="ECO:0000256" key="1">
    <source>
        <dbReference type="ARBA" id="ARBA00022741"/>
    </source>
</evidence>
<dbReference type="PANTHER" id="PTHR33359">
    <property type="entry name" value="MOLYBDOPTERIN SYNTHASE SULFUR CARRIER SUBUNIT"/>
    <property type="match status" value="1"/>
</dbReference>
<dbReference type="GO" id="GO:1990133">
    <property type="term" value="C:molybdopterin adenylyltransferase complex"/>
    <property type="evidence" value="ECO:0007669"/>
    <property type="project" value="TreeGrafter"/>
</dbReference>
<dbReference type="SUPFAM" id="SSF54285">
    <property type="entry name" value="MoaD/ThiS"/>
    <property type="match status" value="1"/>
</dbReference>
<dbReference type="AlphaFoldDB" id="A0A160TW79"/>
<protein>
    <recommendedName>
        <fullName evidence="3">Molybdopterin synthase sulfur carrier subunit</fullName>
    </recommendedName>
</protein>
<dbReference type="GO" id="GO:0006777">
    <property type="term" value="P:Mo-molybdopterin cofactor biosynthetic process"/>
    <property type="evidence" value="ECO:0007669"/>
    <property type="project" value="InterPro"/>
</dbReference>
<proteinExistence type="predicted"/>
<organism evidence="2">
    <name type="scientific">hydrothermal vent metagenome</name>
    <dbReference type="NCBI Taxonomy" id="652676"/>
    <lineage>
        <taxon>unclassified sequences</taxon>
        <taxon>metagenomes</taxon>
        <taxon>ecological metagenomes</taxon>
    </lineage>
</organism>
<dbReference type="Gene3D" id="3.10.20.30">
    <property type="match status" value="1"/>
</dbReference>
<dbReference type="EMBL" id="CZQD01000011">
    <property type="protein sequence ID" value="CUS55790.1"/>
    <property type="molecule type" value="Genomic_DNA"/>
</dbReference>
<gene>
    <name evidence="2" type="ORF">MGWOODY_Hyp1596</name>
</gene>
<dbReference type="InterPro" id="IPR012675">
    <property type="entry name" value="Beta-grasp_dom_sf"/>
</dbReference>